<keyword evidence="2" id="KW-1185">Reference proteome</keyword>
<organism evidence="1 2">
    <name type="scientific">Ohtaekwangia koreensis</name>
    <dbReference type="NCBI Taxonomy" id="688867"/>
    <lineage>
        <taxon>Bacteria</taxon>
        <taxon>Pseudomonadati</taxon>
        <taxon>Bacteroidota</taxon>
        <taxon>Cytophagia</taxon>
        <taxon>Cytophagales</taxon>
        <taxon>Fulvivirgaceae</taxon>
        <taxon>Ohtaekwangia</taxon>
    </lineage>
</organism>
<dbReference type="RefSeq" id="WP_079686277.1">
    <property type="nucleotide sequence ID" value="NZ_FUZU01000001.1"/>
</dbReference>
<sequence length="160" mass="18125">MKAHVNTHIFKNPDGIACVRFELAQQQPAIVGALSFFNSGDIALHVKEQLPDHVLWFGLGFMISLELSRDMTSIQVIPARQVPGIDRHEILPAEVFSELEYICSEAKKFFIDTASGYWNSPVHDCYIRHGNVQWHSKSLSLGFDQLVDLAHEKQYTVRCA</sequence>
<protein>
    <submittedName>
        <fullName evidence="1">Uncharacterized protein</fullName>
    </submittedName>
</protein>
<proteinExistence type="predicted"/>
<name>A0A1T5K3G4_9BACT</name>
<evidence type="ECO:0000313" key="2">
    <source>
        <dbReference type="Proteomes" id="UP000190961"/>
    </source>
</evidence>
<accession>A0A1T5K3G4</accession>
<evidence type="ECO:0000313" key="1">
    <source>
        <dbReference type="EMBL" id="SKC58065.1"/>
    </source>
</evidence>
<dbReference type="STRING" id="688867.SAMN05660236_1758"/>
<dbReference type="EMBL" id="FUZU01000001">
    <property type="protein sequence ID" value="SKC58065.1"/>
    <property type="molecule type" value="Genomic_DNA"/>
</dbReference>
<dbReference type="Proteomes" id="UP000190961">
    <property type="component" value="Unassembled WGS sequence"/>
</dbReference>
<reference evidence="1 2" key="1">
    <citation type="submission" date="2017-02" db="EMBL/GenBank/DDBJ databases">
        <authorList>
            <person name="Peterson S.W."/>
        </authorList>
    </citation>
    <scope>NUCLEOTIDE SEQUENCE [LARGE SCALE GENOMIC DNA]</scope>
    <source>
        <strain evidence="1 2">DSM 25262</strain>
    </source>
</reference>
<gene>
    <name evidence="1" type="ORF">SAMN05660236_1758</name>
</gene>
<dbReference type="AlphaFoldDB" id="A0A1T5K3G4"/>